<sequence length="170" mass="18965">MLLNIRASAGSLTRSTTENLKRTRRMDGQRSRRLVAKRAGRDLNPLDLSIVCHVLRAGSRVCAGGSDAPDEKKNAIDEVVTRGYYGALPLSYAPASLTSSPRRWDSNPRHPAPEACTPNRQSIVCAFYFVFFLVVFPICFQRERPLSRSSRTSCCCRVSKAIRFPLGRFA</sequence>
<reference evidence="2 3" key="1">
    <citation type="submission" date="2019-08" db="EMBL/GenBank/DDBJ databases">
        <title>Deep-cultivation of Planctomycetes and their phenomic and genomic characterization uncovers novel biology.</title>
        <authorList>
            <person name="Wiegand S."/>
            <person name="Jogler M."/>
            <person name="Boedeker C."/>
            <person name="Pinto D."/>
            <person name="Vollmers J."/>
            <person name="Rivas-Marin E."/>
            <person name="Kohn T."/>
            <person name="Peeters S.H."/>
            <person name="Heuer A."/>
            <person name="Rast P."/>
            <person name="Oberbeckmann S."/>
            <person name="Bunk B."/>
            <person name="Jeske O."/>
            <person name="Meyerdierks A."/>
            <person name="Storesund J.E."/>
            <person name="Kallscheuer N."/>
            <person name="Luecker S."/>
            <person name="Lage O.M."/>
            <person name="Pohl T."/>
            <person name="Merkel B.J."/>
            <person name="Hornburger P."/>
            <person name="Mueller R.-W."/>
            <person name="Bruemmer F."/>
            <person name="Labrenz M."/>
            <person name="Spormann A.M."/>
            <person name="Op Den Camp H."/>
            <person name="Overmann J."/>
            <person name="Amann R."/>
            <person name="Jetten M.S.M."/>
            <person name="Mascher T."/>
            <person name="Medema M.H."/>
            <person name="Devos D.P."/>
            <person name="Kaster A.-K."/>
            <person name="Ovreas L."/>
            <person name="Rohde M."/>
            <person name="Galperin M.Y."/>
            <person name="Jogler C."/>
        </authorList>
    </citation>
    <scope>NUCLEOTIDE SEQUENCE [LARGE SCALE GENOMIC DNA]</scope>
    <source>
        <strain evidence="2 3">LF1</strain>
    </source>
</reference>
<protein>
    <submittedName>
        <fullName evidence="2">Uncharacterized protein</fullName>
    </submittedName>
</protein>
<dbReference type="AlphaFoldDB" id="A0A5B1CE34"/>
<feature type="region of interest" description="Disordered" evidence="1">
    <location>
        <begin position="1"/>
        <end position="34"/>
    </location>
</feature>
<evidence type="ECO:0000313" key="2">
    <source>
        <dbReference type="EMBL" id="KAA1258029.1"/>
    </source>
</evidence>
<proteinExistence type="predicted"/>
<dbReference type="Proteomes" id="UP000322699">
    <property type="component" value="Unassembled WGS sequence"/>
</dbReference>
<gene>
    <name evidence="2" type="ORF">LF1_05200</name>
</gene>
<feature type="compositionally biased region" description="Basic and acidic residues" evidence="1">
    <location>
        <begin position="19"/>
        <end position="30"/>
    </location>
</feature>
<name>A0A5B1CE34_9BACT</name>
<evidence type="ECO:0000256" key="1">
    <source>
        <dbReference type="SAM" id="MobiDB-lite"/>
    </source>
</evidence>
<keyword evidence="3" id="KW-1185">Reference proteome</keyword>
<comment type="caution">
    <text evidence="2">The sequence shown here is derived from an EMBL/GenBank/DDBJ whole genome shotgun (WGS) entry which is preliminary data.</text>
</comment>
<organism evidence="2 3">
    <name type="scientific">Rubripirellula obstinata</name>
    <dbReference type="NCBI Taxonomy" id="406547"/>
    <lineage>
        <taxon>Bacteria</taxon>
        <taxon>Pseudomonadati</taxon>
        <taxon>Planctomycetota</taxon>
        <taxon>Planctomycetia</taxon>
        <taxon>Pirellulales</taxon>
        <taxon>Pirellulaceae</taxon>
        <taxon>Rubripirellula</taxon>
    </lineage>
</organism>
<evidence type="ECO:0000313" key="3">
    <source>
        <dbReference type="Proteomes" id="UP000322699"/>
    </source>
</evidence>
<accession>A0A5B1CE34</accession>
<dbReference type="EMBL" id="VRLW01000001">
    <property type="protein sequence ID" value="KAA1258029.1"/>
    <property type="molecule type" value="Genomic_DNA"/>
</dbReference>